<reference evidence="2 3" key="1">
    <citation type="submission" date="2019-02" db="EMBL/GenBank/DDBJ databases">
        <title>Draft genome sequences of novel Actinobacteria.</title>
        <authorList>
            <person name="Sahin N."/>
            <person name="Ay H."/>
            <person name="Saygin H."/>
        </authorList>
    </citation>
    <scope>NUCLEOTIDE SEQUENCE [LARGE SCALE GENOMIC DNA]</scope>
    <source>
        <strain evidence="2 3">KC201</strain>
    </source>
</reference>
<dbReference type="AlphaFoldDB" id="A0A4R4MJC6"/>
<accession>A0A4R4MJC6</accession>
<keyword evidence="3" id="KW-1185">Reference proteome</keyword>
<organism evidence="2 3">
    <name type="scientific">Nonomuraea longispora</name>
    <dbReference type="NCBI Taxonomy" id="1848320"/>
    <lineage>
        <taxon>Bacteria</taxon>
        <taxon>Bacillati</taxon>
        <taxon>Actinomycetota</taxon>
        <taxon>Actinomycetes</taxon>
        <taxon>Streptosporangiales</taxon>
        <taxon>Streptosporangiaceae</taxon>
        <taxon>Nonomuraea</taxon>
    </lineage>
</organism>
<feature type="compositionally biased region" description="Acidic residues" evidence="1">
    <location>
        <begin position="19"/>
        <end position="34"/>
    </location>
</feature>
<protein>
    <submittedName>
        <fullName evidence="2">Uncharacterized protein</fullName>
    </submittedName>
</protein>
<comment type="caution">
    <text evidence="2">The sequence shown here is derived from an EMBL/GenBank/DDBJ whole genome shotgun (WGS) entry which is preliminary data.</text>
</comment>
<name>A0A4R4MJC6_9ACTN</name>
<feature type="region of interest" description="Disordered" evidence="1">
    <location>
        <begin position="1"/>
        <end position="52"/>
    </location>
</feature>
<feature type="compositionally biased region" description="Basic and acidic residues" evidence="1">
    <location>
        <begin position="40"/>
        <end position="52"/>
    </location>
</feature>
<dbReference type="EMBL" id="SMJZ01000305">
    <property type="protein sequence ID" value="TDB95857.1"/>
    <property type="molecule type" value="Genomic_DNA"/>
</dbReference>
<evidence type="ECO:0000313" key="3">
    <source>
        <dbReference type="Proteomes" id="UP000295157"/>
    </source>
</evidence>
<dbReference type="RefSeq" id="WP_132341438.1">
    <property type="nucleotide sequence ID" value="NZ_SMJZ01000305.1"/>
</dbReference>
<evidence type="ECO:0000256" key="1">
    <source>
        <dbReference type="SAM" id="MobiDB-lite"/>
    </source>
</evidence>
<evidence type="ECO:0000313" key="2">
    <source>
        <dbReference type="EMBL" id="TDB95857.1"/>
    </source>
</evidence>
<proteinExistence type="predicted"/>
<dbReference type="OrthoDB" id="3517624at2"/>
<dbReference type="Proteomes" id="UP000295157">
    <property type="component" value="Unassembled WGS sequence"/>
</dbReference>
<feature type="compositionally biased region" description="Acidic residues" evidence="1">
    <location>
        <begin position="1"/>
        <end position="10"/>
    </location>
</feature>
<gene>
    <name evidence="2" type="ORF">E1267_41470</name>
</gene>
<sequence>MSDSPPEESGPEVPQPEEPLVEDASPEEEDETFQEPDNQPIRHEMATSRQEWQERRQSLDDLYADELSSPGTRDLSGRVSNRVKKGNLWFAQGDIHVGQGRPQPTATINELTETEIADLRRTLVPTQSQTEIRRLLDSQRLILLGGAAETGKATTALAALLDWGGRVSWIMPYGASTPNPRDWKLESGHGYLLDLVDTPNAVDRVTTSLKRAGVNADYRVIVLVPEHIQSSIAPVIEHDPPPNRRIFTKHLSVQASGARLAVDDQQILDEELRALSAPWQVVELVRQVAATMESDSPIETMLNRRFHRMRAKVGENLEKRRPTLGRCFMTSIAVLHGLPEAEISGAALALAERLDEKWRRDHSPKSVQLWENLPAWLKYVDAEATPAGPGGGRSIKLRRPELAAVMLRVIWEDQPTIRDSLVDWLIWLGGEGSWHTKIKVGHAVGKLATFDFSLVNERFLEVWSRSRRSRDHQLAALALEAAAENPSMTRRVHLHLDSMIHGNDAKKAIAIRAYASSVGLSAPDQALAAFRTLVLSRGVKFHRDVAQSIAYLYRRNTAPTIMNHLADWVRDGGAVGRRGAALAFGRLVALPVSSPERPHPSDLDPHPSLVMLWRNALSYEEEGGLVVPESWDLLLNEWLRHYGERPTVREITDQIFSLTDARNAERALLYLRLWRHHGEISAELHHHLRQLVHRS</sequence>